<reference evidence="2 3" key="1">
    <citation type="submission" date="2022-06" db="EMBL/GenBank/DDBJ databases">
        <title>New Species of the Genus Actinoplanes, ActinopZanes ferrugineus.</title>
        <authorList>
            <person name="Ding P."/>
        </authorList>
    </citation>
    <scope>NUCLEOTIDE SEQUENCE [LARGE SCALE GENOMIC DNA]</scope>
    <source>
        <strain evidence="2 3">TRM88003</strain>
    </source>
</reference>
<dbReference type="Gene3D" id="3.40.630.30">
    <property type="match status" value="1"/>
</dbReference>
<evidence type="ECO:0000313" key="2">
    <source>
        <dbReference type="EMBL" id="MCO8276612.1"/>
    </source>
</evidence>
<dbReference type="RefSeq" id="WP_253242638.1">
    <property type="nucleotide sequence ID" value="NZ_JAMYJR010000048.1"/>
</dbReference>
<accession>A0ABT1E0I4</accession>
<dbReference type="InterPro" id="IPR000182">
    <property type="entry name" value="GNAT_dom"/>
</dbReference>
<organism evidence="2 3">
    <name type="scientific">Paractinoplanes aksuensis</name>
    <dbReference type="NCBI Taxonomy" id="2939490"/>
    <lineage>
        <taxon>Bacteria</taxon>
        <taxon>Bacillati</taxon>
        <taxon>Actinomycetota</taxon>
        <taxon>Actinomycetes</taxon>
        <taxon>Micromonosporales</taxon>
        <taxon>Micromonosporaceae</taxon>
        <taxon>Paractinoplanes</taxon>
    </lineage>
</organism>
<protein>
    <submittedName>
        <fullName evidence="2">GNAT family N-acetyltransferase</fullName>
    </submittedName>
</protein>
<evidence type="ECO:0000259" key="1">
    <source>
        <dbReference type="PROSITE" id="PS51186"/>
    </source>
</evidence>
<feature type="domain" description="N-acetyltransferase" evidence="1">
    <location>
        <begin position="100"/>
        <end position="237"/>
    </location>
</feature>
<dbReference type="Proteomes" id="UP001523369">
    <property type="component" value="Unassembled WGS sequence"/>
</dbReference>
<name>A0ABT1E0I4_9ACTN</name>
<comment type="caution">
    <text evidence="2">The sequence shown here is derived from an EMBL/GenBank/DDBJ whole genome shotgun (WGS) entry which is preliminary data.</text>
</comment>
<gene>
    <name evidence="2" type="ORF">M1L60_39140</name>
</gene>
<evidence type="ECO:0000313" key="3">
    <source>
        <dbReference type="Proteomes" id="UP001523369"/>
    </source>
</evidence>
<dbReference type="EMBL" id="JAMYJR010000048">
    <property type="protein sequence ID" value="MCO8276612.1"/>
    <property type="molecule type" value="Genomic_DNA"/>
</dbReference>
<dbReference type="SUPFAM" id="SSF55729">
    <property type="entry name" value="Acyl-CoA N-acyltransferases (Nat)"/>
    <property type="match status" value="1"/>
</dbReference>
<dbReference type="Pfam" id="PF00583">
    <property type="entry name" value="Acetyltransf_1"/>
    <property type="match status" value="1"/>
</dbReference>
<dbReference type="PROSITE" id="PS51186">
    <property type="entry name" value="GNAT"/>
    <property type="match status" value="1"/>
</dbReference>
<proteinExistence type="predicted"/>
<dbReference type="InterPro" id="IPR016181">
    <property type="entry name" value="Acyl_CoA_acyltransferase"/>
</dbReference>
<keyword evidence="3" id="KW-1185">Reference proteome</keyword>
<sequence length="237" mass="25087">MPSIDDLAVATGDDPFLRWAADRPGVRIWIEPAAAAVAVPALSRHDRVAIHGEPHALAGLLRRVLPEVGPNYRPFGPETTVVETAELMPELSVAGRFAWMETATAPAGGSGVWLTDDDLPEVEALLQKDFPDSYARPGAPGVTRWAAQRDEAGALAAVAADAWSSPRVGLMGGVATRSDQRGRGRAATLCAFVTGELLTGRDRVALFADYWNVAAVATYRKLGFALKPLAAAHQVTG</sequence>